<gene>
    <name evidence="1" type="ORF">MSG28_010045</name>
</gene>
<protein>
    <submittedName>
        <fullName evidence="1">Uncharacterized protein</fullName>
    </submittedName>
</protein>
<proteinExistence type="predicted"/>
<comment type="caution">
    <text evidence="1">The sequence shown here is derived from an EMBL/GenBank/DDBJ whole genome shotgun (WGS) entry which is preliminary data.</text>
</comment>
<organism evidence="1 2">
    <name type="scientific">Choristoneura fumiferana</name>
    <name type="common">Spruce budworm moth</name>
    <name type="synonym">Archips fumiferana</name>
    <dbReference type="NCBI Taxonomy" id="7141"/>
    <lineage>
        <taxon>Eukaryota</taxon>
        <taxon>Metazoa</taxon>
        <taxon>Ecdysozoa</taxon>
        <taxon>Arthropoda</taxon>
        <taxon>Hexapoda</taxon>
        <taxon>Insecta</taxon>
        <taxon>Pterygota</taxon>
        <taxon>Neoptera</taxon>
        <taxon>Endopterygota</taxon>
        <taxon>Lepidoptera</taxon>
        <taxon>Glossata</taxon>
        <taxon>Ditrysia</taxon>
        <taxon>Tortricoidea</taxon>
        <taxon>Tortricidae</taxon>
        <taxon>Tortricinae</taxon>
        <taxon>Choristoneura</taxon>
    </lineage>
</organism>
<accession>A0ACC0KK77</accession>
<dbReference type="Proteomes" id="UP001064048">
    <property type="component" value="Chromosome 17"/>
</dbReference>
<sequence length="105" mass="12683">MSKSNKIVVHVPDDYIARSCEIVNRWLDKNEKYLNSFPPEHDEITKIEDFRFSRRNRQWNRPVLSSYLPTSSVREYQDLRPQAMRVNRPPPQRSNPNKLQRNLHH</sequence>
<keyword evidence="2" id="KW-1185">Reference proteome</keyword>
<evidence type="ECO:0000313" key="1">
    <source>
        <dbReference type="EMBL" id="KAI8436486.1"/>
    </source>
</evidence>
<reference evidence="1 2" key="1">
    <citation type="journal article" date="2022" name="Genome Biol. Evol.">
        <title>The Spruce Budworm Genome: Reconstructing the Evolutionary History of Antifreeze Proteins.</title>
        <authorList>
            <person name="Beliveau C."/>
            <person name="Gagne P."/>
            <person name="Picq S."/>
            <person name="Vernygora O."/>
            <person name="Keeling C.I."/>
            <person name="Pinkney K."/>
            <person name="Doucet D."/>
            <person name="Wen F."/>
            <person name="Johnston J.S."/>
            <person name="Maaroufi H."/>
            <person name="Boyle B."/>
            <person name="Laroche J."/>
            <person name="Dewar K."/>
            <person name="Juretic N."/>
            <person name="Blackburn G."/>
            <person name="Nisole A."/>
            <person name="Brunet B."/>
            <person name="Brandao M."/>
            <person name="Lumley L."/>
            <person name="Duan J."/>
            <person name="Quan G."/>
            <person name="Lucarotti C.J."/>
            <person name="Roe A.D."/>
            <person name="Sperling F.A.H."/>
            <person name="Levesque R.C."/>
            <person name="Cusson M."/>
        </authorList>
    </citation>
    <scope>NUCLEOTIDE SEQUENCE [LARGE SCALE GENOMIC DNA]</scope>
    <source>
        <strain evidence="1">Glfc:IPQL:Cfum</strain>
    </source>
</reference>
<name>A0ACC0KK77_CHOFU</name>
<evidence type="ECO:0000313" key="2">
    <source>
        <dbReference type="Proteomes" id="UP001064048"/>
    </source>
</evidence>
<dbReference type="EMBL" id="CM046117">
    <property type="protein sequence ID" value="KAI8436486.1"/>
    <property type="molecule type" value="Genomic_DNA"/>
</dbReference>